<keyword evidence="3" id="KW-1185">Reference proteome</keyword>
<dbReference type="Proteomes" id="UP001278500">
    <property type="component" value="Unassembled WGS sequence"/>
</dbReference>
<evidence type="ECO:0000313" key="3">
    <source>
        <dbReference type="Proteomes" id="UP001278500"/>
    </source>
</evidence>
<dbReference type="RefSeq" id="XP_062678686.1">
    <property type="nucleotide sequence ID" value="XM_062823095.1"/>
</dbReference>
<feature type="compositionally biased region" description="Polar residues" evidence="1">
    <location>
        <begin position="13"/>
        <end position="23"/>
    </location>
</feature>
<evidence type="ECO:0000313" key="2">
    <source>
        <dbReference type="EMBL" id="KAK3339326.1"/>
    </source>
</evidence>
<accession>A0AAE0J9U1</accession>
<reference evidence="2" key="1">
    <citation type="journal article" date="2023" name="Mol. Phylogenet. Evol.">
        <title>Genome-scale phylogeny and comparative genomics of the fungal order Sordariales.</title>
        <authorList>
            <person name="Hensen N."/>
            <person name="Bonometti L."/>
            <person name="Westerberg I."/>
            <person name="Brannstrom I.O."/>
            <person name="Guillou S."/>
            <person name="Cros-Aarteil S."/>
            <person name="Calhoun S."/>
            <person name="Haridas S."/>
            <person name="Kuo A."/>
            <person name="Mondo S."/>
            <person name="Pangilinan J."/>
            <person name="Riley R."/>
            <person name="LaButti K."/>
            <person name="Andreopoulos B."/>
            <person name="Lipzen A."/>
            <person name="Chen C."/>
            <person name="Yan M."/>
            <person name="Daum C."/>
            <person name="Ng V."/>
            <person name="Clum A."/>
            <person name="Steindorff A."/>
            <person name="Ohm R.A."/>
            <person name="Martin F."/>
            <person name="Silar P."/>
            <person name="Natvig D.O."/>
            <person name="Lalanne C."/>
            <person name="Gautier V."/>
            <person name="Ament-Velasquez S.L."/>
            <person name="Kruys A."/>
            <person name="Hutchinson M.I."/>
            <person name="Powell A.J."/>
            <person name="Barry K."/>
            <person name="Miller A.N."/>
            <person name="Grigoriev I.V."/>
            <person name="Debuchy R."/>
            <person name="Gladieux P."/>
            <person name="Hiltunen Thoren M."/>
            <person name="Johannesson H."/>
        </authorList>
    </citation>
    <scope>NUCLEOTIDE SEQUENCE</scope>
    <source>
        <strain evidence="2">CBS 560.94</strain>
    </source>
</reference>
<organism evidence="2 3">
    <name type="scientific">Neurospora tetraspora</name>
    <dbReference type="NCBI Taxonomy" id="94610"/>
    <lineage>
        <taxon>Eukaryota</taxon>
        <taxon>Fungi</taxon>
        <taxon>Dikarya</taxon>
        <taxon>Ascomycota</taxon>
        <taxon>Pezizomycotina</taxon>
        <taxon>Sordariomycetes</taxon>
        <taxon>Sordariomycetidae</taxon>
        <taxon>Sordariales</taxon>
        <taxon>Sordariaceae</taxon>
        <taxon>Neurospora</taxon>
    </lineage>
</organism>
<dbReference type="EMBL" id="JAUEPP010000007">
    <property type="protein sequence ID" value="KAK3339326.1"/>
    <property type="molecule type" value="Genomic_DNA"/>
</dbReference>
<dbReference type="GeneID" id="87860249"/>
<feature type="region of interest" description="Disordered" evidence="1">
    <location>
        <begin position="1"/>
        <end position="36"/>
    </location>
</feature>
<protein>
    <submittedName>
        <fullName evidence="2">Uncharacterized protein</fullName>
    </submittedName>
</protein>
<gene>
    <name evidence="2" type="ORF">B0H65DRAFT_296857</name>
</gene>
<comment type="caution">
    <text evidence="2">The sequence shown here is derived from an EMBL/GenBank/DDBJ whole genome shotgun (WGS) entry which is preliminary data.</text>
</comment>
<feature type="compositionally biased region" description="Basic and acidic residues" evidence="1">
    <location>
        <begin position="24"/>
        <end position="36"/>
    </location>
</feature>
<dbReference type="AlphaFoldDB" id="A0AAE0J9U1"/>
<sequence length="151" mass="17127">MATSLHCRGRSPRASTQTAPPRSTTREHHPDGSDQNKYHNPFPLPCCRDWIWDWRPLFLTPRAQSIIHPANSCAPWPSGCPATPKKKLGMAWGETRGACWHCSLPCLPFDLQRPIHGYWPGYLDLRLSMLHLGPISIAPLLISRTKTTWCH</sequence>
<evidence type="ECO:0000256" key="1">
    <source>
        <dbReference type="SAM" id="MobiDB-lite"/>
    </source>
</evidence>
<name>A0AAE0J9U1_9PEZI</name>
<reference evidence="2" key="2">
    <citation type="submission" date="2023-06" db="EMBL/GenBank/DDBJ databases">
        <authorList>
            <consortium name="Lawrence Berkeley National Laboratory"/>
            <person name="Haridas S."/>
            <person name="Hensen N."/>
            <person name="Bonometti L."/>
            <person name="Westerberg I."/>
            <person name="Brannstrom I.O."/>
            <person name="Guillou S."/>
            <person name="Cros-Aarteil S."/>
            <person name="Calhoun S."/>
            <person name="Kuo A."/>
            <person name="Mondo S."/>
            <person name="Pangilinan J."/>
            <person name="Riley R."/>
            <person name="Labutti K."/>
            <person name="Andreopoulos B."/>
            <person name="Lipzen A."/>
            <person name="Chen C."/>
            <person name="Yanf M."/>
            <person name="Daum C."/>
            <person name="Ng V."/>
            <person name="Clum A."/>
            <person name="Steindorff A."/>
            <person name="Ohm R."/>
            <person name="Martin F."/>
            <person name="Silar P."/>
            <person name="Natvig D."/>
            <person name="Lalanne C."/>
            <person name="Gautier V."/>
            <person name="Ament-Velasquez S.L."/>
            <person name="Kruys A."/>
            <person name="Hutchinson M.I."/>
            <person name="Powell A.J."/>
            <person name="Barry K."/>
            <person name="Miller A.N."/>
            <person name="Grigoriev I.V."/>
            <person name="Debuchy R."/>
            <person name="Gladieux P."/>
            <person name="Thoren M.H."/>
            <person name="Johannesson H."/>
        </authorList>
    </citation>
    <scope>NUCLEOTIDE SEQUENCE</scope>
    <source>
        <strain evidence="2">CBS 560.94</strain>
    </source>
</reference>
<proteinExistence type="predicted"/>